<evidence type="ECO:0000256" key="8">
    <source>
        <dbReference type="ARBA" id="ARBA00022824"/>
    </source>
</evidence>
<evidence type="ECO:0000256" key="10">
    <source>
        <dbReference type="ARBA" id="ARBA00023002"/>
    </source>
</evidence>
<evidence type="ECO:0000256" key="4">
    <source>
        <dbReference type="ARBA" id="ARBA00004406"/>
    </source>
</evidence>
<evidence type="ECO:0000256" key="13">
    <source>
        <dbReference type="ARBA" id="ARBA00023136"/>
    </source>
</evidence>
<keyword evidence="13" id="KW-0472">Membrane</keyword>
<dbReference type="InterPro" id="IPR036396">
    <property type="entry name" value="Cyt_P450_sf"/>
</dbReference>
<comment type="function">
    <text evidence="2">May be involved in the metabolism of insect hormones and in the breakdown of synthetic insecticides.</text>
</comment>
<dbReference type="PANTHER" id="PTHR24291">
    <property type="entry name" value="CYTOCHROME P450 FAMILY 4"/>
    <property type="match status" value="1"/>
</dbReference>
<dbReference type="GO" id="GO:0005506">
    <property type="term" value="F:iron ion binding"/>
    <property type="evidence" value="ECO:0007669"/>
    <property type="project" value="InterPro"/>
</dbReference>
<evidence type="ECO:0000256" key="14">
    <source>
        <dbReference type="PIRSR" id="PIRSR602401-1"/>
    </source>
</evidence>
<dbReference type="PRINTS" id="PR00385">
    <property type="entry name" value="P450"/>
</dbReference>
<evidence type="ECO:0000256" key="11">
    <source>
        <dbReference type="ARBA" id="ARBA00023004"/>
    </source>
</evidence>
<dbReference type="PANTHER" id="PTHR24291:SF189">
    <property type="entry name" value="CYTOCHROME P450 4C3-RELATED"/>
    <property type="match status" value="1"/>
</dbReference>
<dbReference type="InterPro" id="IPR017972">
    <property type="entry name" value="Cyt_P450_CS"/>
</dbReference>
<dbReference type="EMBL" id="JAVRBK010000002">
    <property type="protein sequence ID" value="KAK5648495.1"/>
    <property type="molecule type" value="Genomic_DNA"/>
</dbReference>
<feature type="binding site" description="axial binding residue" evidence="14">
    <location>
        <position position="443"/>
    </location>
    <ligand>
        <name>heme</name>
        <dbReference type="ChEBI" id="CHEBI:30413"/>
    </ligand>
    <ligandPart>
        <name>Fe</name>
        <dbReference type="ChEBI" id="CHEBI:18248"/>
    </ligandPart>
</feature>
<comment type="caution">
    <text evidence="16">The sequence shown here is derived from an EMBL/GenBank/DDBJ whole genome shotgun (WGS) entry which is preliminary data.</text>
</comment>
<dbReference type="Pfam" id="PF00067">
    <property type="entry name" value="p450"/>
    <property type="match status" value="1"/>
</dbReference>
<keyword evidence="9" id="KW-0492">Microsome</keyword>
<dbReference type="AlphaFoldDB" id="A0AAN7VI62"/>
<dbReference type="PRINTS" id="PR00463">
    <property type="entry name" value="EP450I"/>
</dbReference>
<comment type="cofactor">
    <cofactor evidence="1 14">
        <name>heme</name>
        <dbReference type="ChEBI" id="CHEBI:30413"/>
    </cofactor>
</comment>
<evidence type="ECO:0008006" key="18">
    <source>
        <dbReference type="Google" id="ProtNLM"/>
    </source>
</evidence>
<comment type="subcellular location">
    <subcellularLocation>
        <location evidence="4">Endoplasmic reticulum membrane</location>
        <topology evidence="4">Peripheral membrane protein</topology>
    </subcellularLocation>
    <subcellularLocation>
        <location evidence="3">Microsome membrane</location>
        <topology evidence="3">Peripheral membrane protein</topology>
    </subcellularLocation>
</comment>
<sequence>MTILLTVLIIFIPLFAVYTFLVNRRRNALLSKIPGLPNVPILGALLNFIKPSDELWLFLRKTAIQYFPIYKFWILNVCVVALLSPEDIEIILSSSKHITKSKQYNVLHSWLGRGLLTSNGTKWHNRRKILTPTFHFHILEQFMETFVEESKKIVNKLELECEKSWTDVVPIVGGYTLNSICETAMGTRMNNESNLYKRYIHSVERIGEIYMYIITHPWCDFLPTFIFTPTYWTLRKLVKILHSFSSSIIQKRKETFQIPNLLSNDTALPKKRLAMLDFLISAMNSGQPINDQGIQEEVDTFIFEGHDTTSSCIYFTLLMLACDSNVQQKVVDEIEEIFGNTDRDPTYRDLNNLRYLEQVVKESLRKYPSVPLISRLTNEEIKTHSGYLLPKNTTLIIHIYDLHHNSTIYPDPYKFDPERFNEENSKHRHPFAYIPFSAGPRNCIGQRFAYLEIKVILVAILRRFVLEPVDFPEDISLMLHIILRSKNGVKVKFRRRKIDTV</sequence>
<evidence type="ECO:0000256" key="5">
    <source>
        <dbReference type="ARBA" id="ARBA00010617"/>
    </source>
</evidence>
<dbReference type="GO" id="GO:0020037">
    <property type="term" value="F:heme binding"/>
    <property type="evidence" value="ECO:0007669"/>
    <property type="project" value="InterPro"/>
</dbReference>
<evidence type="ECO:0000256" key="15">
    <source>
        <dbReference type="RuleBase" id="RU000461"/>
    </source>
</evidence>
<dbReference type="InterPro" id="IPR001128">
    <property type="entry name" value="Cyt_P450"/>
</dbReference>
<keyword evidence="11 14" id="KW-0408">Iron</keyword>
<dbReference type="GO" id="GO:0004497">
    <property type="term" value="F:monooxygenase activity"/>
    <property type="evidence" value="ECO:0007669"/>
    <property type="project" value="UniProtKB-KW"/>
</dbReference>
<evidence type="ECO:0000256" key="3">
    <source>
        <dbReference type="ARBA" id="ARBA00004174"/>
    </source>
</evidence>
<dbReference type="GO" id="GO:0016705">
    <property type="term" value="F:oxidoreductase activity, acting on paired donors, with incorporation or reduction of molecular oxygen"/>
    <property type="evidence" value="ECO:0007669"/>
    <property type="project" value="InterPro"/>
</dbReference>
<evidence type="ECO:0000313" key="17">
    <source>
        <dbReference type="Proteomes" id="UP001329430"/>
    </source>
</evidence>
<keyword evidence="7 14" id="KW-0479">Metal-binding</keyword>
<keyword evidence="12 15" id="KW-0503">Monooxygenase</keyword>
<keyword evidence="6 14" id="KW-0349">Heme</keyword>
<dbReference type="PROSITE" id="PS00086">
    <property type="entry name" value="CYTOCHROME_P450"/>
    <property type="match status" value="1"/>
</dbReference>
<keyword evidence="17" id="KW-1185">Reference proteome</keyword>
<organism evidence="16 17">
    <name type="scientific">Pyrocoelia pectoralis</name>
    <dbReference type="NCBI Taxonomy" id="417401"/>
    <lineage>
        <taxon>Eukaryota</taxon>
        <taxon>Metazoa</taxon>
        <taxon>Ecdysozoa</taxon>
        <taxon>Arthropoda</taxon>
        <taxon>Hexapoda</taxon>
        <taxon>Insecta</taxon>
        <taxon>Pterygota</taxon>
        <taxon>Neoptera</taxon>
        <taxon>Endopterygota</taxon>
        <taxon>Coleoptera</taxon>
        <taxon>Polyphaga</taxon>
        <taxon>Elateriformia</taxon>
        <taxon>Elateroidea</taxon>
        <taxon>Lampyridae</taxon>
        <taxon>Lampyrinae</taxon>
        <taxon>Pyrocoelia</taxon>
    </lineage>
</organism>
<evidence type="ECO:0000256" key="1">
    <source>
        <dbReference type="ARBA" id="ARBA00001971"/>
    </source>
</evidence>
<comment type="similarity">
    <text evidence="5 15">Belongs to the cytochrome P450 family.</text>
</comment>
<dbReference type="InterPro" id="IPR050196">
    <property type="entry name" value="Cytochrome_P450_Monoox"/>
</dbReference>
<keyword evidence="10 15" id="KW-0560">Oxidoreductase</keyword>
<gene>
    <name evidence="16" type="ORF">RI129_003387</name>
</gene>
<dbReference type="GO" id="GO:0005789">
    <property type="term" value="C:endoplasmic reticulum membrane"/>
    <property type="evidence" value="ECO:0007669"/>
    <property type="project" value="UniProtKB-SubCell"/>
</dbReference>
<evidence type="ECO:0000256" key="6">
    <source>
        <dbReference type="ARBA" id="ARBA00022617"/>
    </source>
</evidence>
<evidence type="ECO:0000313" key="16">
    <source>
        <dbReference type="EMBL" id="KAK5648495.1"/>
    </source>
</evidence>
<reference evidence="16 17" key="1">
    <citation type="journal article" date="2024" name="Insects">
        <title>An Improved Chromosome-Level Genome Assembly of the Firefly Pyrocoelia pectoralis.</title>
        <authorList>
            <person name="Fu X."/>
            <person name="Meyer-Rochow V.B."/>
            <person name="Ballantyne L."/>
            <person name="Zhu X."/>
        </authorList>
    </citation>
    <scope>NUCLEOTIDE SEQUENCE [LARGE SCALE GENOMIC DNA]</scope>
    <source>
        <strain evidence="16">XCY_ONT2</strain>
    </source>
</reference>
<dbReference type="CDD" id="cd20628">
    <property type="entry name" value="CYP4"/>
    <property type="match status" value="1"/>
</dbReference>
<evidence type="ECO:0000256" key="7">
    <source>
        <dbReference type="ARBA" id="ARBA00022723"/>
    </source>
</evidence>
<proteinExistence type="inferred from homology"/>
<dbReference type="InterPro" id="IPR002401">
    <property type="entry name" value="Cyt_P450_E_grp-I"/>
</dbReference>
<protein>
    <recommendedName>
        <fullName evidence="18">Cytochrome P450</fullName>
    </recommendedName>
</protein>
<dbReference type="Proteomes" id="UP001329430">
    <property type="component" value="Chromosome 2"/>
</dbReference>
<name>A0AAN7VI62_9COLE</name>
<evidence type="ECO:0000256" key="2">
    <source>
        <dbReference type="ARBA" id="ARBA00003690"/>
    </source>
</evidence>
<evidence type="ECO:0000256" key="9">
    <source>
        <dbReference type="ARBA" id="ARBA00022848"/>
    </source>
</evidence>
<keyword evidence="8" id="KW-0256">Endoplasmic reticulum</keyword>
<accession>A0AAN7VI62</accession>
<dbReference type="Gene3D" id="1.10.630.10">
    <property type="entry name" value="Cytochrome P450"/>
    <property type="match status" value="1"/>
</dbReference>
<evidence type="ECO:0000256" key="12">
    <source>
        <dbReference type="ARBA" id="ARBA00023033"/>
    </source>
</evidence>
<dbReference type="SUPFAM" id="SSF48264">
    <property type="entry name" value="Cytochrome P450"/>
    <property type="match status" value="1"/>
</dbReference>